<dbReference type="InterPro" id="IPR003423">
    <property type="entry name" value="OMP_efflux"/>
</dbReference>
<dbReference type="InterPro" id="IPR010131">
    <property type="entry name" value="MdtP/NodT-like"/>
</dbReference>
<evidence type="ECO:0000256" key="1">
    <source>
        <dbReference type="ARBA" id="ARBA00007613"/>
    </source>
</evidence>
<evidence type="ECO:0000256" key="2">
    <source>
        <dbReference type="RuleBase" id="RU362097"/>
    </source>
</evidence>
<dbReference type="RefSeq" id="WP_107827005.1">
    <property type="nucleotide sequence ID" value="NZ_CP160205.1"/>
</dbReference>
<dbReference type="Gene3D" id="1.20.1600.10">
    <property type="entry name" value="Outer membrane efflux proteins (OEP)"/>
    <property type="match status" value="1"/>
</dbReference>
<dbReference type="Proteomes" id="UP000244168">
    <property type="component" value="Unassembled WGS sequence"/>
</dbReference>
<proteinExistence type="inferred from homology"/>
<dbReference type="PROSITE" id="PS51257">
    <property type="entry name" value="PROKAR_LIPOPROTEIN"/>
    <property type="match status" value="1"/>
</dbReference>
<comment type="subcellular location">
    <subcellularLocation>
        <location evidence="2">Cell membrane</location>
        <topology evidence="2">Lipid-anchor</topology>
    </subcellularLocation>
</comment>
<comment type="caution">
    <text evidence="3">The sequence shown here is derived from an EMBL/GenBank/DDBJ whole genome shotgun (WGS) entry which is preliminary data.</text>
</comment>
<dbReference type="GO" id="GO:0015562">
    <property type="term" value="F:efflux transmembrane transporter activity"/>
    <property type="evidence" value="ECO:0007669"/>
    <property type="project" value="InterPro"/>
</dbReference>
<keyword evidence="2" id="KW-0472">Membrane</keyword>
<keyword evidence="2 3" id="KW-0449">Lipoprotein</keyword>
<reference evidence="3 4" key="1">
    <citation type="submission" date="2018-04" db="EMBL/GenBank/DDBJ databases">
        <title>Genomic Encyclopedia of Archaeal and Bacterial Type Strains, Phase II (KMG-II): from individual species to whole genera.</title>
        <authorList>
            <person name="Goeker M."/>
        </authorList>
    </citation>
    <scope>NUCLEOTIDE SEQUENCE [LARGE SCALE GENOMIC DNA]</scope>
    <source>
        <strain evidence="3 4">DSM 26809</strain>
    </source>
</reference>
<dbReference type="OrthoDB" id="9770517at2"/>
<name>A0A2T5JGQ9_9SPHI</name>
<organism evidence="3 4">
    <name type="scientific">Mucilaginibacter yixingensis</name>
    <dbReference type="NCBI Taxonomy" id="1295612"/>
    <lineage>
        <taxon>Bacteria</taxon>
        <taxon>Pseudomonadati</taxon>
        <taxon>Bacteroidota</taxon>
        <taxon>Sphingobacteriia</taxon>
        <taxon>Sphingobacteriales</taxon>
        <taxon>Sphingobacteriaceae</taxon>
        <taxon>Mucilaginibacter</taxon>
    </lineage>
</organism>
<keyword evidence="2" id="KW-0564">Palmitate</keyword>
<dbReference type="Gene3D" id="2.20.200.10">
    <property type="entry name" value="Outer membrane efflux proteins (OEP)"/>
    <property type="match status" value="1"/>
</dbReference>
<evidence type="ECO:0000313" key="3">
    <source>
        <dbReference type="EMBL" id="PTR01632.1"/>
    </source>
</evidence>
<comment type="similarity">
    <text evidence="1 2">Belongs to the outer membrane factor (OMF) (TC 1.B.17) family.</text>
</comment>
<keyword evidence="4" id="KW-1185">Reference proteome</keyword>
<dbReference type="EMBL" id="QAOQ01000001">
    <property type="protein sequence ID" value="PTR01632.1"/>
    <property type="molecule type" value="Genomic_DNA"/>
</dbReference>
<dbReference type="Pfam" id="PF02321">
    <property type="entry name" value="OEP"/>
    <property type="match status" value="2"/>
</dbReference>
<dbReference type="AlphaFoldDB" id="A0A2T5JGQ9"/>
<dbReference type="PANTHER" id="PTHR30203:SF33">
    <property type="entry name" value="BLR4455 PROTEIN"/>
    <property type="match status" value="1"/>
</dbReference>
<dbReference type="SUPFAM" id="SSF56954">
    <property type="entry name" value="Outer membrane efflux proteins (OEP)"/>
    <property type="match status" value="1"/>
</dbReference>
<dbReference type="PANTHER" id="PTHR30203">
    <property type="entry name" value="OUTER MEMBRANE CATION EFFLUX PROTEIN"/>
    <property type="match status" value="1"/>
</dbReference>
<keyword evidence="2" id="KW-0812">Transmembrane</keyword>
<dbReference type="NCBIfam" id="TIGR01845">
    <property type="entry name" value="outer_NodT"/>
    <property type="match status" value="1"/>
</dbReference>
<evidence type="ECO:0000313" key="4">
    <source>
        <dbReference type="Proteomes" id="UP000244168"/>
    </source>
</evidence>
<keyword evidence="2" id="KW-1134">Transmembrane beta strand</keyword>
<sequence length="470" mass="51540">MKTNSIYIYAALLALTISACKVGKNYQRPAVDLPQQFNAVATADTSSIATLEYKQFFADTTLQNLIDRGIKYNYDLQIALKRIDIAGEQVKQAKLLLLPNLNLQVSGQYNRPSDNSLNGKSASGFLGSNHIEDYNANLALTWELDTWGKIRRQKEAVLAQYLQTYEATKAVQTRLVSDIAQGYYNLLMLDKQLNIAKQNLRLSDTTLQLTQLLKNAGEVNLLAVQQADAQRHTTALLIPQLEQSITIQENALQILTGQLPASVTRHTGIDNSQLPTALPTGVPAGLLSRRPDVRSQEMALKAANAQVGAAQGQMYPSLSITAQGGLESLKSSTWFNIPASLFGIATGSILQPLLNHRSLKTQFETAKLQRDQAGLQFRQSVLNAVGEVSNALVQNEKLQQQRVIASAQVDTLHKAVKNAQLLFKSDMANYLEVITAQTNALQAELNLASIQRQQAGAVVELYRSLGGGWR</sequence>
<protein>
    <submittedName>
        <fullName evidence="3">NodT family efflux transporter outer membrane factor (OMF) lipoprotein</fullName>
    </submittedName>
</protein>
<gene>
    <name evidence="3" type="ORF">C8P68_101869</name>
</gene>
<accession>A0A2T5JGQ9</accession>
<dbReference type="GO" id="GO:0005886">
    <property type="term" value="C:plasma membrane"/>
    <property type="evidence" value="ECO:0007669"/>
    <property type="project" value="UniProtKB-SubCell"/>
</dbReference>